<keyword evidence="2" id="KW-0143">Chaperone</keyword>
<dbReference type="Gene3D" id="6.10.140.1710">
    <property type="match status" value="1"/>
</dbReference>
<comment type="similarity">
    <text evidence="1">Belongs to the proteasome subunit p27 family.</text>
</comment>
<dbReference type="InterPro" id="IPR001478">
    <property type="entry name" value="PDZ"/>
</dbReference>
<dbReference type="GO" id="GO:0000502">
    <property type="term" value="C:proteasome complex"/>
    <property type="evidence" value="ECO:0007669"/>
    <property type="project" value="UniProtKB-KW"/>
</dbReference>
<feature type="coiled-coil region" evidence="4">
    <location>
        <begin position="6"/>
        <end position="33"/>
    </location>
</feature>
<dbReference type="AlphaFoldDB" id="A0AAD5SDK0"/>
<evidence type="ECO:0000259" key="5">
    <source>
        <dbReference type="SMART" id="SM00228"/>
    </source>
</evidence>
<dbReference type="InterPro" id="IPR035269">
    <property type="entry name" value="PSMD9"/>
</dbReference>
<dbReference type="GO" id="GO:0005634">
    <property type="term" value="C:nucleus"/>
    <property type="evidence" value="ECO:0007669"/>
    <property type="project" value="TreeGrafter"/>
</dbReference>
<evidence type="ECO:0000313" key="6">
    <source>
        <dbReference type="EMBL" id="KAJ3051971.1"/>
    </source>
</evidence>
<dbReference type="EMBL" id="JADGJD010000339">
    <property type="protein sequence ID" value="KAJ3051971.1"/>
    <property type="molecule type" value="Genomic_DNA"/>
</dbReference>
<sequence>MTGATHADLLARAQHLVREKDAIEANIREFEAVLQSQKVGMDDPLVDREGFPRGDVDIYAVRHARTTIIRLRNDLKAKMSEIESALHAVHTQAQLEKNMAGTQPPARPTEDIPFAAINGVAPDSPANEAGLERGDKVVRFGHVDVTNHQGLKALSDLVAVSENKIIRVLVLRDNTPKTLFVTPHKWSGRGMLG</sequence>
<keyword evidence="7" id="KW-1185">Reference proteome</keyword>
<dbReference type="InterPro" id="IPR041489">
    <property type="entry name" value="PDZ_6"/>
</dbReference>
<dbReference type="Gene3D" id="2.30.42.10">
    <property type="match status" value="1"/>
</dbReference>
<accession>A0AAD5SDK0</accession>
<proteinExistence type="inferred from homology"/>
<keyword evidence="4" id="KW-0175">Coiled coil</keyword>
<comment type="caution">
    <text evidence="6">The sequence shown here is derived from an EMBL/GenBank/DDBJ whole genome shotgun (WGS) entry which is preliminary data.</text>
</comment>
<gene>
    <name evidence="6" type="primary">PSMD9</name>
    <name evidence="6" type="ORF">HK097_007012</name>
</gene>
<dbReference type="SMART" id="SM00228">
    <property type="entry name" value="PDZ"/>
    <property type="match status" value="1"/>
</dbReference>
<dbReference type="PANTHER" id="PTHR12651">
    <property type="entry name" value="26S PROTEASOME NON-ATPASE REGULATORY SUBUNIT 9"/>
    <property type="match status" value="1"/>
</dbReference>
<evidence type="ECO:0000313" key="7">
    <source>
        <dbReference type="Proteomes" id="UP001212841"/>
    </source>
</evidence>
<feature type="domain" description="PDZ" evidence="5">
    <location>
        <begin position="93"/>
        <end position="174"/>
    </location>
</feature>
<evidence type="ECO:0000256" key="2">
    <source>
        <dbReference type="ARBA" id="ARBA00023186"/>
    </source>
</evidence>
<organism evidence="6 7">
    <name type="scientific">Rhizophlyctis rosea</name>
    <dbReference type="NCBI Taxonomy" id="64517"/>
    <lineage>
        <taxon>Eukaryota</taxon>
        <taxon>Fungi</taxon>
        <taxon>Fungi incertae sedis</taxon>
        <taxon>Chytridiomycota</taxon>
        <taxon>Chytridiomycota incertae sedis</taxon>
        <taxon>Chytridiomycetes</taxon>
        <taxon>Rhizophlyctidales</taxon>
        <taxon>Rhizophlyctidaceae</taxon>
        <taxon>Rhizophlyctis</taxon>
    </lineage>
</organism>
<dbReference type="InterPro" id="IPR040815">
    <property type="entry name" value="Nas2_N"/>
</dbReference>
<dbReference type="GO" id="GO:0005737">
    <property type="term" value="C:cytoplasm"/>
    <property type="evidence" value="ECO:0007669"/>
    <property type="project" value="TreeGrafter"/>
</dbReference>
<evidence type="ECO:0000256" key="4">
    <source>
        <dbReference type="SAM" id="Coils"/>
    </source>
</evidence>
<keyword evidence="6" id="KW-0647">Proteasome</keyword>
<dbReference type="Pfam" id="PF18265">
    <property type="entry name" value="Nas2_N"/>
    <property type="match status" value="1"/>
</dbReference>
<dbReference type="InterPro" id="IPR036034">
    <property type="entry name" value="PDZ_sf"/>
</dbReference>
<dbReference type="Proteomes" id="UP001212841">
    <property type="component" value="Unassembled WGS sequence"/>
</dbReference>
<evidence type="ECO:0000256" key="1">
    <source>
        <dbReference type="ARBA" id="ARBA00005256"/>
    </source>
</evidence>
<dbReference type="SUPFAM" id="SSF50156">
    <property type="entry name" value="PDZ domain-like"/>
    <property type="match status" value="1"/>
</dbReference>
<dbReference type="FunFam" id="2.30.42.10:FF:000107">
    <property type="entry name" value="26S proteasome non-ATPase regulatory subunit 9"/>
    <property type="match status" value="1"/>
</dbReference>
<evidence type="ECO:0000256" key="3">
    <source>
        <dbReference type="ARBA" id="ARBA00068021"/>
    </source>
</evidence>
<dbReference type="Pfam" id="PF17820">
    <property type="entry name" value="PDZ_6"/>
    <property type="match status" value="1"/>
</dbReference>
<dbReference type="PANTHER" id="PTHR12651:SF1">
    <property type="entry name" value="26S PROTEASOME NON-ATPASE REGULATORY SUBUNIT 9"/>
    <property type="match status" value="1"/>
</dbReference>
<reference evidence="6" key="1">
    <citation type="submission" date="2020-05" db="EMBL/GenBank/DDBJ databases">
        <title>Phylogenomic resolution of chytrid fungi.</title>
        <authorList>
            <person name="Stajich J.E."/>
            <person name="Amses K."/>
            <person name="Simmons R."/>
            <person name="Seto K."/>
            <person name="Myers J."/>
            <person name="Bonds A."/>
            <person name="Quandt C.A."/>
            <person name="Barry K."/>
            <person name="Liu P."/>
            <person name="Grigoriev I."/>
            <person name="Longcore J.E."/>
            <person name="James T.Y."/>
        </authorList>
    </citation>
    <scope>NUCLEOTIDE SEQUENCE</scope>
    <source>
        <strain evidence="6">JEL0318</strain>
    </source>
</reference>
<dbReference type="GO" id="GO:0070682">
    <property type="term" value="P:proteasome regulatory particle assembly"/>
    <property type="evidence" value="ECO:0007669"/>
    <property type="project" value="InterPro"/>
</dbReference>
<protein>
    <recommendedName>
        <fullName evidence="3">Probable 26S proteasome regulatory subunit p27</fullName>
    </recommendedName>
</protein>
<name>A0AAD5SDK0_9FUNG</name>